<proteinExistence type="predicted"/>
<dbReference type="GO" id="GO:0000978">
    <property type="term" value="F:RNA polymerase II cis-regulatory region sequence-specific DNA binding"/>
    <property type="evidence" value="ECO:0007669"/>
    <property type="project" value="TreeGrafter"/>
</dbReference>
<dbReference type="SMART" id="SM00355">
    <property type="entry name" value="ZnF_C2H2"/>
    <property type="match status" value="4"/>
</dbReference>
<dbReference type="PROSITE" id="PS00028">
    <property type="entry name" value="ZINC_FINGER_C2H2_1"/>
    <property type="match status" value="2"/>
</dbReference>
<keyword evidence="1" id="KW-0479">Metal-binding</keyword>
<feature type="compositionally biased region" description="Basic and acidic residues" evidence="6">
    <location>
        <begin position="157"/>
        <end position="175"/>
    </location>
</feature>
<dbReference type="InterPro" id="IPR013087">
    <property type="entry name" value="Znf_C2H2_type"/>
</dbReference>
<dbReference type="AlphaFoldDB" id="A0A0L0G1G6"/>
<dbReference type="SUPFAM" id="SSF57667">
    <property type="entry name" value="beta-beta-alpha zinc fingers"/>
    <property type="match status" value="1"/>
</dbReference>
<feature type="compositionally biased region" description="Polar residues" evidence="6">
    <location>
        <begin position="142"/>
        <end position="156"/>
    </location>
</feature>
<feature type="compositionally biased region" description="Basic and acidic residues" evidence="6">
    <location>
        <begin position="219"/>
        <end position="239"/>
    </location>
</feature>
<evidence type="ECO:0000256" key="5">
    <source>
        <dbReference type="PROSITE-ProRule" id="PRU00042"/>
    </source>
</evidence>
<keyword evidence="3 5" id="KW-0863">Zinc-finger</keyword>
<dbReference type="PANTHER" id="PTHR19818:SF159">
    <property type="entry name" value="C2H2-TYPE DOMAIN-CONTAINING PROTEIN"/>
    <property type="match status" value="1"/>
</dbReference>
<gene>
    <name evidence="8" type="ORF">SARC_05051</name>
</gene>
<feature type="region of interest" description="Disordered" evidence="6">
    <location>
        <begin position="65"/>
        <end position="194"/>
    </location>
</feature>
<dbReference type="Gene3D" id="3.30.160.60">
    <property type="entry name" value="Classic Zinc Finger"/>
    <property type="match status" value="3"/>
</dbReference>
<evidence type="ECO:0000256" key="3">
    <source>
        <dbReference type="ARBA" id="ARBA00022771"/>
    </source>
</evidence>
<evidence type="ECO:0000259" key="7">
    <source>
        <dbReference type="PROSITE" id="PS50157"/>
    </source>
</evidence>
<dbReference type="GO" id="GO:0000981">
    <property type="term" value="F:DNA-binding transcription factor activity, RNA polymerase II-specific"/>
    <property type="evidence" value="ECO:0007669"/>
    <property type="project" value="TreeGrafter"/>
</dbReference>
<evidence type="ECO:0000256" key="6">
    <source>
        <dbReference type="SAM" id="MobiDB-lite"/>
    </source>
</evidence>
<feature type="region of interest" description="Disordered" evidence="6">
    <location>
        <begin position="578"/>
        <end position="599"/>
    </location>
</feature>
<reference evidence="8 9" key="1">
    <citation type="submission" date="2011-02" db="EMBL/GenBank/DDBJ databases">
        <title>The Genome Sequence of Sphaeroforma arctica JP610.</title>
        <authorList>
            <consortium name="The Broad Institute Genome Sequencing Platform"/>
            <person name="Russ C."/>
            <person name="Cuomo C."/>
            <person name="Young S.K."/>
            <person name="Zeng Q."/>
            <person name="Gargeya S."/>
            <person name="Alvarado L."/>
            <person name="Berlin A."/>
            <person name="Chapman S.B."/>
            <person name="Chen Z."/>
            <person name="Freedman E."/>
            <person name="Gellesch M."/>
            <person name="Goldberg J."/>
            <person name="Griggs A."/>
            <person name="Gujja S."/>
            <person name="Heilman E."/>
            <person name="Heiman D."/>
            <person name="Howarth C."/>
            <person name="Mehta T."/>
            <person name="Neiman D."/>
            <person name="Pearson M."/>
            <person name="Roberts A."/>
            <person name="Saif S."/>
            <person name="Shea T."/>
            <person name="Shenoy N."/>
            <person name="Sisk P."/>
            <person name="Stolte C."/>
            <person name="Sykes S."/>
            <person name="White J."/>
            <person name="Yandava C."/>
            <person name="Burger G."/>
            <person name="Gray M.W."/>
            <person name="Holland P.W.H."/>
            <person name="King N."/>
            <person name="Lang F.B.F."/>
            <person name="Roger A.J."/>
            <person name="Ruiz-Trillo I."/>
            <person name="Haas B."/>
            <person name="Nusbaum C."/>
            <person name="Birren B."/>
        </authorList>
    </citation>
    <scope>NUCLEOTIDE SEQUENCE [LARGE SCALE GENOMIC DNA]</scope>
    <source>
        <strain evidence="8 9">JP610</strain>
    </source>
</reference>
<dbReference type="GO" id="GO:0045944">
    <property type="term" value="P:positive regulation of transcription by RNA polymerase II"/>
    <property type="evidence" value="ECO:0007669"/>
    <property type="project" value="UniProtKB-ARBA"/>
</dbReference>
<evidence type="ECO:0000256" key="2">
    <source>
        <dbReference type="ARBA" id="ARBA00022737"/>
    </source>
</evidence>
<feature type="domain" description="C2H2-type" evidence="7">
    <location>
        <begin position="637"/>
        <end position="666"/>
    </location>
</feature>
<evidence type="ECO:0000256" key="4">
    <source>
        <dbReference type="ARBA" id="ARBA00022833"/>
    </source>
</evidence>
<protein>
    <recommendedName>
        <fullName evidence="7">C2H2-type domain-containing protein</fullName>
    </recommendedName>
</protein>
<feature type="compositionally biased region" description="Basic and acidic residues" evidence="6">
    <location>
        <begin position="65"/>
        <end position="75"/>
    </location>
</feature>
<feature type="domain" description="C2H2-type" evidence="7">
    <location>
        <begin position="465"/>
        <end position="494"/>
    </location>
</feature>
<dbReference type="InterPro" id="IPR036236">
    <property type="entry name" value="Znf_C2H2_sf"/>
</dbReference>
<dbReference type="PANTHER" id="PTHR19818">
    <property type="entry name" value="ZINC FINGER PROTEIN ZIC AND GLI"/>
    <property type="match status" value="1"/>
</dbReference>
<feature type="domain" description="C2H2-type" evidence="7">
    <location>
        <begin position="607"/>
        <end position="636"/>
    </location>
</feature>
<dbReference type="STRING" id="667725.A0A0L0G1G6"/>
<keyword evidence="4" id="KW-0862">Zinc</keyword>
<feature type="compositionally biased region" description="Basic and acidic residues" evidence="6">
    <location>
        <begin position="121"/>
        <end position="141"/>
    </location>
</feature>
<feature type="region of interest" description="Disordered" evidence="6">
    <location>
        <begin position="209"/>
        <end position="244"/>
    </location>
</feature>
<name>A0A0L0G1G6_9EUKA</name>
<accession>A0A0L0G1G6</accession>
<dbReference type="Pfam" id="PF00096">
    <property type="entry name" value="zf-C2H2"/>
    <property type="match status" value="1"/>
</dbReference>
<dbReference type="GO" id="GO:0005634">
    <property type="term" value="C:nucleus"/>
    <property type="evidence" value="ECO:0007669"/>
    <property type="project" value="UniProtKB-ARBA"/>
</dbReference>
<keyword evidence="2" id="KW-0677">Repeat</keyword>
<feature type="compositionally biased region" description="Acidic residues" evidence="6">
    <location>
        <begin position="176"/>
        <end position="187"/>
    </location>
</feature>
<keyword evidence="9" id="KW-1185">Reference proteome</keyword>
<dbReference type="PROSITE" id="PS50157">
    <property type="entry name" value="ZINC_FINGER_C2H2_2"/>
    <property type="match status" value="4"/>
</dbReference>
<dbReference type="InterPro" id="IPR050329">
    <property type="entry name" value="GLI_C2H2-zinc-finger"/>
</dbReference>
<sequence>MSSVSPPSLTSKICCVCNEPAECQCPCGSKRFYCSTECQYSDNASGLCTQSYHWNEVHRYDPVHCGRSQDSKEEYGSPQNEAYVQPNESRDNLEGQTYQRGSDLDEPSVLQQKLAAIARNRNGERDMSSEPGRGSDTERLQQDNVGDSIADTQAATDKTRRNVHEQTDREMFLSDKEEEIAPGDETSDGPPDLIDFDGAYTSATVMRRREDGLASPMSDADRRTQLPKENSDNRLSESSRHKHVKGAEHWVMSTWTCCGKTHKTGPQIISHAVSHATNWAPMAEARDGLTRKERGNNIAQTRLLSKLKTDLVGAEADGVHTANVAGGRSRKARRAYRYNVAPRSRLISTNDVDGQTNHIVAETNHTVAETNAGAVDHANDNEDTARSLRNGRIHSNSDVVVNDAEEPLSSRPGSPQLVSLLKHSCSNTGCEKKFGTMSDLKIHSRVCDFAEADERPNKKSVSAKLACNRCNRLFTRPVNLSQHVRSCDGLGARKIKSKRDHKRENRSRSRARKREKRANALPSSSLTNEADGEHMKEDQEDSEDRWFTVEPYFSEDQYTVDEQAYEKDLEALTKVTSIKVTSPQPPSPPQPVQSYTTRPSNEEKLLTVCSWPNCGKTFSRPSDLKKHYYRHTANYPFPCPVEGCSMSYQASGSLTVHLRTHKMDAEGRYV</sequence>
<dbReference type="Proteomes" id="UP000054560">
    <property type="component" value="Unassembled WGS sequence"/>
</dbReference>
<dbReference type="EMBL" id="KQ241904">
    <property type="protein sequence ID" value="KNC82674.1"/>
    <property type="molecule type" value="Genomic_DNA"/>
</dbReference>
<organism evidence="8 9">
    <name type="scientific">Sphaeroforma arctica JP610</name>
    <dbReference type="NCBI Taxonomy" id="667725"/>
    <lineage>
        <taxon>Eukaryota</taxon>
        <taxon>Ichthyosporea</taxon>
        <taxon>Ichthyophonida</taxon>
        <taxon>Sphaeroforma</taxon>
    </lineage>
</organism>
<dbReference type="OrthoDB" id="8117402at2759"/>
<feature type="region of interest" description="Disordered" evidence="6">
    <location>
        <begin position="491"/>
        <end position="544"/>
    </location>
</feature>
<dbReference type="GeneID" id="25905555"/>
<dbReference type="RefSeq" id="XP_014156576.1">
    <property type="nucleotide sequence ID" value="XM_014301101.1"/>
</dbReference>
<evidence type="ECO:0000256" key="1">
    <source>
        <dbReference type="ARBA" id="ARBA00022723"/>
    </source>
</evidence>
<dbReference type="GO" id="GO:0008270">
    <property type="term" value="F:zinc ion binding"/>
    <property type="evidence" value="ECO:0007669"/>
    <property type="project" value="UniProtKB-KW"/>
</dbReference>
<evidence type="ECO:0000313" key="9">
    <source>
        <dbReference type="Proteomes" id="UP000054560"/>
    </source>
</evidence>
<feature type="domain" description="C2H2-type" evidence="7">
    <location>
        <begin position="423"/>
        <end position="456"/>
    </location>
</feature>
<evidence type="ECO:0000313" key="8">
    <source>
        <dbReference type="EMBL" id="KNC82674.1"/>
    </source>
</evidence>